<keyword evidence="1" id="KW-1133">Transmembrane helix</keyword>
<dbReference type="AlphaFoldDB" id="S2DFS3"/>
<accession>S2DFS3</accession>
<evidence type="ECO:0000256" key="1">
    <source>
        <dbReference type="SAM" id="Phobius"/>
    </source>
</evidence>
<proteinExistence type="predicted"/>
<keyword evidence="1" id="KW-0472">Membrane</keyword>
<gene>
    <name evidence="2" type="ORF">A33Q_1598</name>
</gene>
<dbReference type="STRING" id="1189612.A33Q_1598"/>
<comment type="caution">
    <text evidence="2">The sequence shown here is derived from an EMBL/GenBank/DDBJ whole genome shotgun (WGS) entry which is preliminary data.</text>
</comment>
<keyword evidence="3" id="KW-1185">Reference proteome</keyword>
<reference evidence="2 3" key="1">
    <citation type="journal article" date="2013" name="Genome Announc.">
        <title>Draft Genome Sequence of Indibacter alkaliphilus Strain LW1T, Isolated from Lonar Lake, a Haloalkaline Lake in the Buldana District of Maharashtra, India.</title>
        <authorList>
            <person name="Singh A."/>
            <person name="Kumar Jangir P."/>
            <person name="Sharma R."/>
            <person name="Singh A."/>
            <person name="Kumar Pinnaka A."/>
            <person name="Shivaji S."/>
        </authorList>
    </citation>
    <scope>NUCLEOTIDE SEQUENCE [LARGE SCALE GENOMIC DNA]</scope>
    <source>
        <strain evidence="3">CCUG 57479 / KCTC 22604 / LW1</strain>
    </source>
</reference>
<organism evidence="2 3">
    <name type="scientific">Indibacter alkaliphilus (strain CCUG 57479 / KCTC 22604 / LW1)</name>
    <dbReference type="NCBI Taxonomy" id="1189612"/>
    <lineage>
        <taxon>Bacteria</taxon>
        <taxon>Pseudomonadati</taxon>
        <taxon>Bacteroidota</taxon>
        <taxon>Cytophagia</taxon>
        <taxon>Cytophagales</taxon>
        <taxon>Cyclobacteriaceae</taxon>
    </lineage>
</organism>
<protein>
    <submittedName>
        <fullName evidence="2">Uncharacterized protein</fullName>
    </submittedName>
</protein>
<evidence type="ECO:0000313" key="2">
    <source>
        <dbReference type="EMBL" id="EOZ97789.1"/>
    </source>
</evidence>
<name>S2DFS3_INDAL</name>
<keyword evidence="1" id="KW-0812">Transmembrane</keyword>
<evidence type="ECO:0000313" key="3">
    <source>
        <dbReference type="Proteomes" id="UP000006073"/>
    </source>
</evidence>
<feature type="transmembrane region" description="Helical" evidence="1">
    <location>
        <begin position="57"/>
        <end position="73"/>
    </location>
</feature>
<feature type="transmembrane region" description="Helical" evidence="1">
    <location>
        <begin position="20"/>
        <end position="45"/>
    </location>
</feature>
<dbReference type="EMBL" id="ALWO02000027">
    <property type="protein sequence ID" value="EOZ97789.1"/>
    <property type="molecule type" value="Genomic_DNA"/>
</dbReference>
<sequence>MHQRVKIMKHSEKNSAYPLVNFLSYIFLFCGIVLISLEVVSYFRAEEYSLVEASDKYFIAMMMFLWYWGLRHLKKKYIRKGES</sequence>
<dbReference type="Proteomes" id="UP000006073">
    <property type="component" value="Unassembled WGS sequence"/>
</dbReference>